<dbReference type="SMART" id="SM00342">
    <property type="entry name" value="HTH_ARAC"/>
    <property type="match status" value="1"/>
</dbReference>
<dbReference type="PROSITE" id="PS01124">
    <property type="entry name" value="HTH_ARAC_FAMILY_2"/>
    <property type="match status" value="1"/>
</dbReference>
<keyword evidence="3" id="KW-0804">Transcription</keyword>
<keyword evidence="2" id="KW-0238">DNA-binding</keyword>
<dbReference type="Gene3D" id="1.10.10.60">
    <property type="entry name" value="Homeodomain-like"/>
    <property type="match status" value="1"/>
</dbReference>
<keyword evidence="1" id="KW-0805">Transcription regulation</keyword>
<feature type="domain" description="HTH araC/xylS-type" evidence="4">
    <location>
        <begin position="14"/>
        <end position="110"/>
    </location>
</feature>
<comment type="caution">
    <text evidence="5">The sequence shown here is derived from an EMBL/GenBank/DDBJ whole genome shotgun (WGS) entry which is preliminary data.</text>
</comment>
<dbReference type="EMBL" id="BTRJ01000018">
    <property type="protein sequence ID" value="GMR27791.1"/>
    <property type="molecule type" value="Genomic_DNA"/>
</dbReference>
<evidence type="ECO:0000256" key="1">
    <source>
        <dbReference type="ARBA" id="ARBA00023015"/>
    </source>
</evidence>
<keyword evidence="6" id="KW-1185">Reference proteome</keyword>
<dbReference type="SUPFAM" id="SSF53155">
    <property type="entry name" value="Methylated DNA-protein cysteine methyltransferase domain"/>
    <property type="match status" value="1"/>
</dbReference>
<name>A0ABQ6QCJ7_9GAMM</name>
<evidence type="ECO:0000313" key="5">
    <source>
        <dbReference type="EMBL" id="GMR27791.1"/>
    </source>
</evidence>
<dbReference type="InterPro" id="IPR009057">
    <property type="entry name" value="Homeodomain-like_sf"/>
</dbReference>
<dbReference type="Gene3D" id="3.30.160.70">
    <property type="entry name" value="Methylated DNA-protein cysteine methyltransferase domain"/>
    <property type="match status" value="1"/>
</dbReference>
<dbReference type="InterPro" id="IPR050204">
    <property type="entry name" value="AraC_XylS_family_regulators"/>
</dbReference>
<organism evidence="5 6">
    <name type="scientific">Stenotrophomonas sepilia</name>
    <dbReference type="NCBI Taxonomy" id="2860290"/>
    <lineage>
        <taxon>Bacteria</taxon>
        <taxon>Pseudomonadati</taxon>
        <taxon>Pseudomonadota</taxon>
        <taxon>Gammaproteobacteria</taxon>
        <taxon>Lysobacterales</taxon>
        <taxon>Lysobacteraceae</taxon>
        <taxon>Stenotrophomonas</taxon>
        <taxon>Stenotrophomonas maltophilia group</taxon>
    </lineage>
</organism>
<evidence type="ECO:0000256" key="2">
    <source>
        <dbReference type="ARBA" id="ARBA00023125"/>
    </source>
</evidence>
<evidence type="ECO:0000256" key="3">
    <source>
        <dbReference type="ARBA" id="ARBA00023163"/>
    </source>
</evidence>
<gene>
    <name evidence="5" type="ORF">STENOSP10_20110</name>
</gene>
<dbReference type="InterPro" id="IPR036631">
    <property type="entry name" value="MGMT_N_sf"/>
</dbReference>
<dbReference type="Proteomes" id="UP001306668">
    <property type="component" value="Unassembled WGS sequence"/>
</dbReference>
<protein>
    <recommendedName>
        <fullName evidence="4">HTH araC/xylS-type domain-containing protein</fullName>
    </recommendedName>
</protein>
<evidence type="ECO:0000259" key="4">
    <source>
        <dbReference type="PROSITE" id="PS01124"/>
    </source>
</evidence>
<accession>A0ABQ6QCJ7</accession>
<dbReference type="Pfam" id="PF12833">
    <property type="entry name" value="HTH_18"/>
    <property type="match status" value="1"/>
</dbReference>
<reference evidence="6" key="1">
    <citation type="submission" date="2023-07" db="EMBL/GenBank/DDBJ databases">
        <title>Genome sequence of Stenotrophomonas sp. Alg010 isolated from Sargassum waste.</title>
        <authorList>
            <person name="Mohapatra"/>
            <person name="B.R."/>
        </authorList>
    </citation>
    <scope>NUCLEOTIDE SEQUENCE [LARGE SCALE GENOMIC DNA]</scope>
    <source>
        <strain evidence="6">Alg010</strain>
    </source>
</reference>
<dbReference type="PANTHER" id="PTHR46796">
    <property type="entry name" value="HTH-TYPE TRANSCRIPTIONAL ACTIVATOR RHAS-RELATED"/>
    <property type="match status" value="1"/>
</dbReference>
<evidence type="ECO:0000313" key="6">
    <source>
        <dbReference type="Proteomes" id="UP001306668"/>
    </source>
</evidence>
<sequence length="150" mass="16042">MDSTATTALDARVERVCRHLQASHDEPSLQELAGIAGCSPTRLHRLFKEATGLTPKQYAAALRADRLRTGLEQQERITDAFHDAGFGSSGRFYENAPKLLGMTPKQWRAGGRGEVIHFALAESSLGSVLVASSATGVVAILLGDDPEALL</sequence>
<dbReference type="InterPro" id="IPR018060">
    <property type="entry name" value="HTH_AraC"/>
</dbReference>
<proteinExistence type="predicted"/>
<dbReference type="SUPFAM" id="SSF46689">
    <property type="entry name" value="Homeodomain-like"/>
    <property type="match status" value="1"/>
</dbReference>